<dbReference type="VEuPathDB" id="TriTrypDB:LDHU3_08.1160"/>
<dbReference type="PANTHER" id="PTHR12197">
    <property type="entry name" value="HISTONE-LYSINE N-METHYLTRANSFERASE SMYD"/>
    <property type="match status" value="1"/>
</dbReference>
<dbReference type="EMBL" id="CP029507">
    <property type="protein sequence ID" value="AYU76387.1"/>
    <property type="molecule type" value="Genomic_DNA"/>
</dbReference>
<evidence type="ECO:0000313" key="2">
    <source>
        <dbReference type="EMBL" id="AYU76387.1"/>
    </source>
</evidence>
<feature type="compositionally biased region" description="Basic residues" evidence="1">
    <location>
        <begin position="221"/>
        <end position="231"/>
    </location>
</feature>
<feature type="region of interest" description="Disordered" evidence="1">
    <location>
        <begin position="221"/>
        <end position="256"/>
    </location>
</feature>
<name>A0A3S5H671_LEIDO</name>
<accession>A0A3S5H671</accession>
<feature type="compositionally biased region" description="Low complexity" evidence="1">
    <location>
        <begin position="232"/>
        <end position="256"/>
    </location>
</feature>
<dbReference type="AlphaFoldDB" id="A0A3S5H671"/>
<dbReference type="Proteomes" id="UP000274082">
    <property type="component" value="Chromosome 8"/>
</dbReference>
<dbReference type="InterPro" id="IPR050869">
    <property type="entry name" value="H3K4_H4K5_MeTrfase"/>
</dbReference>
<dbReference type="SUPFAM" id="SSF82199">
    <property type="entry name" value="SET domain"/>
    <property type="match status" value="1"/>
</dbReference>
<reference evidence="2 3" key="1">
    <citation type="journal article" date="2018" name="Sci. Rep.">
        <title>A complete Leishmania donovani reference genome identifies novel genetic variations associated with virulence.</title>
        <authorList>
            <person name="Lypaczewski P."/>
            <person name="Hoshizaki J."/>
            <person name="Zhang W.-W."/>
            <person name="McCall L.-I."/>
            <person name="Torcivia-Rodriguez J."/>
            <person name="Simonyan V."/>
            <person name="Kaur A."/>
            <person name="Dewar K."/>
            <person name="Matlashewski G."/>
        </authorList>
    </citation>
    <scope>NUCLEOTIDE SEQUENCE [LARGE SCALE GENOMIC DNA]</scope>
    <source>
        <strain evidence="2 3">LdCL</strain>
    </source>
</reference>
<dbReference type="InterPro" id="IPR046341">
    <property type="entry name" value="SET_dom_sf"/>
</dbReference>
<sequence>MGAASQWISCASHASRWTYPSPSRCHLLLRLGLPPNFIFRAGGLVTGPRNSRVPPEGAPPRCSRCASCYPFYRLPHAIDLLSTAPHFAPHFPQRCIQAITSCHCENRHGADEGAVTERTRTLSIFQFLPFYSSVHSAVPMSSYVHPTQVSIGAAPRMAVQETHPDAKRKGRRVVATMELKPGNAIFAAPPDIAVLYSPFARHICARCLVADVRACAEPLKAHHHQHQHPHQQPHATLSRSPVGASSSPPSSSSSTTAPAAAAVRPYCCPNCDQFVLCAPCVAQLLLDSGVDVTSSAGTDAAQTAGLLLQRRGESKRGGSVVDERLHLHPLLRAHAISCAWYTSLPASIRAPGNDTDFLRFCLDYGARAYLGDTAMMRALATLDTNASVQSKESMQLCEVFARDRVVATFGKEPKATTTTTTTLATAASAKYMGSDPLSNQAGAHDSGGIRRGGNSDGVRCRGSAAVAPFPPRYPISWTDLRDTLLRTRCNSIGFPYNTEETTGWSLHQTVCMLNHSCVPNAAVIMLYDSADAMAAAAALGARTGASHTALPKERTQEAARRKASERIAAFRAVATSSESPYSTSYSPSLAGWIGIEATRPIAAGEEITISYVDLGSLGDDLQTRSRHLLEQYRFLCTCELCMRQRSQKR</sequence>
<dbReference type="VEuPathDB" id="TriTrypDB:LdCL_080013500"/>
<dbReference type="VEuPathDB" id="TriTrypDB:LdBPK_080820.1"/>
<dbReference type="PANTHER" id="PTHR12197:SF292">
    <property type="entry name" value="SET DOMAIN-CONTAINING PROTEIN"/>
    <property type="match status" value="1"/>
</dbReference>
<dbReference type="OrthoDB" id="5945798at2759"/>
<evidence type="ECO:0000256" key="1">
    <source>
        <dbReference type="SAM" id="MobiDB-lite"/>
    </source>
</evidence>
<evidence type="ECO:0000313" key="3">
    <source>
        <dbReference type="Proteomes" id="UP000274082"/>
    </source>
</evidence>
<proteinExistence type="predicted"/>
<keyword evidence="3" id="KW-1185">Reference proteome</keyword>
<dbReference type="Gene3D" id="2.170.270.10">
    <property type="entry name" value="SET domain"/>
    <property type="match status" value="1"/>
</dbReference>
<protein>
    <submittedName>
        <fullName evidence="2">SET domain containing protein, putative</fullName>
    </submittedName>
</protein>
<gene>
    <name evidence="2" type="ORF">LdCL_080013500</name>
</gene>
<organism evidence="2 3">
    <name type="scientific">Leishmania donovani</name>
    <dbReference type="NCBI Taxonomy" id="5661"/>
    <lineage>
        <taxon>Eukaryota</taxon>
        <taxon>Discoba</taxon>
        <taxon>Euglenozoa</taxon>
        <taxon>Kinetoplastea</taxon>
        <taxon>Metakinetoplastina</taxon>
        <taxon>Trypanosomatida</taxon>
        <taxon>Trypanosomatidae</taxon>
        <taxon>Leishmaniinae</taxon>
        <taxon>Leishmania</taxon>
    </lineage>
</organism>